<proteinExistence type="predicted"/>
<keyword evidence="3" id="KW-1185">Reference proteome</keyword>
<reference evidence="2" key="1">
    <citation type="journal article" date="2014" name="Int. J. Syst. Evol. Microbiol.">
        <title>Complete genome sequence of Corynebacterium casei LMG S-19264T (=DSM 44701T), isolated from a smear-ripened cheese.</title>
        <authorList>
            <consortium name="US DOE Joint Genome Institute (JGI-PGF)"/>
            <person name="Walter F."/>
            <person name="Albersmeier A."/>
            <person name="Kalinowski J."/>
            <person name="Ruckert C."/>
        </authorList>
    </citation>
    <scope>NUCLEOTIDE SEQUENCE</scope>
    <source>
        <strain evidence="2">JCM 4956</strain>
    </source>
</reference>
<feature type="region of interest" description="Disordered" evidence="1">
    <location>
        <begin position="103"/>
        <end position="128"/>
    </location>
</feature>
<evidence type="ECO:0000313" key="2">
    <source>
        <dbReference type="EMBL" id="GGX84747.1"/>
    </source>
</evidence>
<protein>
    <submittedName>
        <fullName evidence="2">Uncharacterized protein</fullName>
    </submittedName>
</protein>
<reference evidence="2" key="2">
    <citation type="submission" date="2020-09" db="EMBL/GenBank/DDBJ databases">
        <authorList>
            <person name="Sun Q."/>
            <person name="Ohkuma M."/>
        </authorList>
    </citation>
    <scope>NUCLEOTIDE SEQUENCE</scope>
    <source>
        <strain evidence="2">JCM 4956</strain>
    </source>
</reference>
<dbReference type="RefSeq" id="WP_190038752.1">
    <property type="nucleotide sequence ID" value="NZ_BMWD01000026.1"/>
</dbReference>
<accession>A0A918U2X9</accession>
<name>A0A918U2X9_9ACTN</name>
<dbReference type="Proteomes" id="UP000645555">
    <property type="component" value="Unassembled WGS sequence"/>
</dbReference>
<sequence>MDPATLVMQALATGAGAGLGNAASASVFDAYRALRQACVQRLPGRLGTSGHEEDPADVTEACSPFQAQELVRALAAAGALDAHLVDLARRLLDLADAAGTRSGAHRVDARGARGVQVGDHNTQHNTFS</sequence>
<comment type="caution">
    <text evidence="2">The sequence shown here is derived from an EMBL/GenBank/DDBJ whole genome shotgun (WGS) entry which is preliminary data.</text>
</comment>
<feature type="compositionally biased region" description="Polar residues" evidence="1">
    <location>
        <begin position="119"/>
        <end position="128"/>
    </location>
</feature>
<evidence type="ECO:0000313" key="3">
    <source>
        <dbReference type="Proteomes" id="UP000645555"/>
    </source>
</evidence>
<gene>
    <name evidence="2" type="ORF">GCM10010515_60170</name>
</gene>
<organism evidence="2 3">
    <name type="scientific">Streptomyces fructofermentans</name>
    <dbReference type="NCBI Taxonomy" id="152141"/>
    <lineage>
        <taxon>Bacteria</taxon>
        <taxon>Bacillati</taxon>
        <taxon>Actinomycetota</taxon>
        <taxon>Actinomycetes</taxon>
        <taxon>Kitasatosporales</taxon>
        <taxon>Streptomycetaceae</taxon>
        <taxon>Streptomyces</taxon>
    </lineage>
</organism>
<dbReference type="AlphaFoldDB" id="A0A918U2X9"/>
<dbReference type="EMBL" id="BMWD01000026">
    <property type="protein sequence ID" value="GGX84747.1"/>
    <property type="molecule type" value="Genomic_DNA"/>
</dbReference>
<evidence type="ECO:0000256" key="1">
    <source>
        <dbReference type="SAM" id="MobiDB-lite"/>
    </source>
</evidence>